<dbReference type="Pfam" id="PF26049">
    <property type="entry name" value="RLMG_N"/>
    <property type="match status" value="1"/>
</dbReference>
<dbReference type="InterPro" id="IPR002052">
    <property type="entry name" value="DNA_methylase_N6_adenine_CS"/>
</dbReference>
<evidence type="ECO:0000256" key="1">
    <source>
        <dbReference type="ARBA" id="ARBA00022490"/>
    </source>
</evidence>
<dbReference type="Gene3D" id="3.40.50.150">
    <property type="entry name" value="Vaccinia Virus protein VP39"/>
    <property type="match status" value="2"/>
</dbReference>
<feature type="domain" description="RlmG N-terminal" evidence="6">
    <location>
        <begin position="9"/>
        <end position="177"/>
    </location>
</feature>
<gene>
    <name evidence="7" type="ORF">SAMN05444374_11449</name>
</gene>
<dbReference type="InterPro" id="IPR029063">
    <property type="entry name" value="SAM-dependent_MTases_sf"/>
</dbReference>
<protein>
    <submittedName>
        <fullName evidence="7">16S rRNA m(2)G 1207 methyltransferase /23S rRNA m(2)G-1835 methyltransferase</fullName>
    </submittedName>
</protein>
<sequence length="374" mass="39304">MTDVAEVLASLRRAPDVEADNLTAVDASDRLILTEADAALAEVDGDRVAVIGDRYGALTLGAAAAHGLTGMRVHQDPITGEQATARNAARLGLASAYRSHGLDEALVRGARVVLLQLPRSLAELTEIAETVARCADPAVTVYSAGRLKHMSRSMNDVLARSFGEVIATRAAQKSRGLIARGPVRTDPPTYPARTTVPELGLTVVAHGAVFAGGTLDLGTRVLLRHVDRIAPDARRVVDLGCGTGLLAIAAARARPNAEVIASDRSAAAVASARATADLAGVTLTVRREDALADEPDAGVDVVLCNPPFHEHTAVHTGGAEKLVRAAARVLRPGGEMWTVYNGHLHYRGLLARTVGPTEIVDRTPKFVVTRSVRV</sequence>
<organism evidence="7 8">
    <name type="scientific">Rhodococcoides kroppenstedtii</name>
    <dbReference type="NCBI Taxonomy" id="293050"/>
    <lineage>
        <taxon>Bacteria</taxon>
        <taxon>Bacillati</taxon>
        <taxon>Actinomycetota</taxon>
        <taxon>Actinomycetes</taxon>
        <taxon>Mycobacteriales</taxon>
        <taxon>Nocardiaceae</taxon>
        <taxon>Rhodococcoides</taxon>
    </lineage>
</organism>
<dbReference type="CDD" id="cd02440">
    <property type="entry name" value="AdoMet_MTases"/>
    <property type="match status" value="1"/>
</dbReference>
<dbReference type="Proteomes" id="UP000182054">
    <property type="component" value="Unassembled WGS sequence"/>
</dbReference>
<dbReference type="RefSeq" id="WP_068363163.1">
    <property type="nucleotide sequence ID" value="NZ_FOJN01000014.1"/>
</dbReference>
<dbReference type="GeneID" id="85487095"/>
<dbReference type="PANTHER" id="PTHR47816">
    <property type="entry name" value="RIBOSOMAL RNA SMALL SUBUNIT METHYLTRANSFERASE C"/>
    <property type="match status" value="1"/>
</dbReference>
<dbReference type="InterPro" id="IPR058679">
    <property type="entry name" value="RlmG_N"/>
</dbReference>
<dbReference type="PANTHER" id="PTHR47816:SF5">
    <property type="entry name" value="RIBOSOMAL RNA LARGE SUBUNIT METHYLTRANSFERASE G"/>
    <property type="match status" value="1"/>
</dbReference>
<dbReference type="GO" id="GO:0008170">
    <property type="term" value="F:N-methyltransferase activity"/>
    <property type="evidence" value="ECO:0007669"/>
    <property type="project" value="UniProtKB-ARBA"/>
</dbReference>
<evidence type="ECO:0000259" key="6">
    <source>
        <dbReference type="Pfam" id="PF26049"/>
    </source>
</evidence>
<keyword evidence="3 7" id="KW-0489">Methyltransferase</keyword>
<dbReference type="InterPro" id="IPR046977">
    <property type="entry name" value="RsmC/RlmG"/>
</dbReference>
<dbReference type="SUPFAM" id="SSF53335">
    <property type="entry name" value="S-adenosyl-L-methionine-dependent methyltransferases"/>
    <property type="match status" value="1"/>
</dbReference>
<dbReference type="OrthoDB" id="29650at2"/>
<dbReference type="PROSITE" id="PS00092">
    <property type="entry name" value="N6_MTASE"/>
    <property type="match status" value="1"/>
</dbReference>
<name>A0A1I0U7C5_9NOCA</name>
<evidence type="ECO:0000256" key="4">
    <source>
        <dbReference type="ARBA" id="ARBA00022679"/>
    </source>
</evidence>
<keyword evidence="1" id="KW-0963">Cytoplasm</keyword>
<evidence type="ECO:0000256" key="3">
    <source>
        <dbReference type="ARBA" id="ARBA00022603"/>
    </source>
</evidence>
<evidence type="ECO:0000259" key="5">
    <source>
        <dbReference type="Pfam" id="PF05175"/>
    </source>
</evidence>
<keyword evidence="4 7" id="KW-0808">Transferase</keyword>
<dbReference type="GO" id="GO:0003676">
    <property type="term" value="F:nucleic acid binding"/>
    <property type="evidence" value="ECO:0007669"/>
    <property type="project" value="InterPro"/>
</dbReference>
<reference evidence="7 8" key="1">
    <citation type="submission" date="2016-10" db="EMBL/GenBank/DDBJ databases">
        <authorList>
            <person name="de Groot N.N."/>
        </authorList>
    </citation>
    <scope>NUCLEOTIDE SEQUENCE [LARGE SCALE GENOMIC DNA]</scope>
    <source>
        <strain evidence="7 8">DSM 44908</strain>
    </source>
</reference>
<dbReference type="GO" id="GO:0008757">
    <property type="term" value="F:S-adenosylmethionine-dependent methyltransferase activity"/>
    <property type="evidence" value="ECO:0007669"/>
    <property type="project" value="InterPro"/>
</dbReference>
<keyword evidence="2" id="KW-0698">rRNA processing</keyword>
<proteinExistence type="predicted"/>
<dbReference type="AlphaFoldDB" id="A0A1I0U7C5"/>
<evidence type="ECO:0000256" key="2">
    <source>
        <dbReference type="ARBA" id="ARBA00022552"/>
    </source>
</evidence>
<feature type="domain" description="Methyltransferase small" evidence="5">
    <location>
        <begin position="201"/>
        <end position="369"/>
    </location>
</feature>
<accession>A0A1I0U7C5</accession>
<dbReference type="Pfam" id="PF05175">
    <property type="entry name" value="MTS"/>
    <property type="match status" value="1"/>
</dbReference>
<dbReference type="EMBL" id="FOJN01000014">
    <property type="protein sequence ID" value="SFA59727.1"/>
    <property type="molecule type" value="Genomic_DNA"/>
</dbReference>
<dbReference type="GO" id="GO:0032259">
    <property type="term" value="P:methylation"/>
    <property type="evidence" value="ECO:0007669"/>
    <property type="project" value="UniProtKB-KW"/>
</dbReference>
<dbReference type="InterPro" id="IPR007848">
    <property type="entry name" value="Small_mtfrase_dom"/>
</dbReference>
<dbReference type="GO" id="GO:0006364">
    <property type="term" value="P:rRNA processing"/>
    <property type="evidence" value="ECO:0007669"/>
    <property type="project" value="UniProtKB-KW"/>
</dbReference>
<evidence type="ECO:0000313" key="7">
    <source>
        <dbReference type="EMBL" id="SFA59727.1"/>
    </source>
</evidence>
<evidence type="ECO:0000313" key="8">
    <source>
        <dbReference type="Proteomes" id="UP000182054"/>
    </source>
</evidence>